<evidence type="ECO:0000313" key="2">
    <source>
        <dbReference type="EMBL" id="QKX59873.1"/>
    </source>
</evidence>
<feature type="domain" description="Aminoglycoside phosphotransferase" evidence="1">
    <location>
        <begin position="143"/>
        <end position="203"/>
    </location>
</feature>
<dbReference type="InterPro" id="IPR011009">
    <property type="entry name" value="Kinase-like_dom_sf"/>
</dbReference>
<evidence type="ECO:0000259" key="1">
    <source>
        <dbReference type="Pfam" id="PF01636"/>
    </source>
</evidence>
<dbReference type="GeneID" id="55994508"/>
<accession>A0A7H8R4R5</accession>
<keyword evidence="3" id="KW-1185">Reference proteome</keyword>
<dbReference type="Pfam" id="PF01636">
    <property type="entry name" value="APH"/>
    <property type="match status" value="1"/>
</dbReference>
<dbReference type="RefSeq" id="XP_035346050.1">
    <property type="nucleotide sequence ID" value="XM_035490157.1"/>
</dbReference>
<dbReference type="Proteomes" id="UP000509510">
    <property type="component" value="Chromosome IV"/>
</dbReference>
<dbReference type="EMBL" id="CP055901">
    <property type="protein sequence ID" value="QKX59873.1"/>
    <property type="molecule type" value="Genomic_DNA"/>
</dbReference>
<evidence type="ECO:0000313" key="3">
    <source>
        <dbReference type="Proteomes" id="UP000509510"/>
    </source>
</evidence>
<dbReference type="SUPFAM" id="SSF56112">
    <property type="entry name" value="Protein kinase-like (PK-like)"/>
    <property type="match status" value="1"/>
</dbReference>
<proteinExistence type="predicted"/>
<dbReference type="InterPro" id="IPR002575">
    <property type="entry name" value="Aminoglycoside_PTrfase"/>
</dbReference>
<dbReference type="OrthoDB" id="5598852at2759"/>
<sequence>MTTTDPEYSVDQEIAHFFGATSATRSACDSYAKEHLGGDVIPVAVQGVCSYTVYAGPNGQSIVQFRLKSLELRMDTAELARTIYGQFASQVTFRGQIGEDVEGKEPLYIYIMSRIEGSPLDVDQAYRGSLKCRYEEELGLLLTSLPDRFHPLIQKTLKSLPAIISLPMVLLHKDFGVCNIMVDESSCNLVGVIDWAEAEIAPFGLNLHSHQRLISKIHIKNGWSRYDDYNALEEVFWNAFSRETRGLDSETARTIRSARILGTLLSCGFTSRLANMPKTIPIGNDESGTYKMRDLDGLLINPATRFTDLA</sequence>
<organism evidence="2 3">
    <name type="scientific">Talaromyces rugulosus</name>
    <name type="common">Penicillium rugulosum</name>
    <dbReference type="NCBI Taxonomy" id="121627"/>
    <lineage>
        <taxon>Eukaryota</taxon>
        <taxon>Fungi</taxon>
        <taxon>Dikarya</taxon>
        <taxon>Ascomycota</taxon>
        <taxon>Pezizomycotina</taxon>
        <taxon>Eurotiomycetes</taxon>
        <taxon>Eurotiomycetidae</taxon>
        <taxon>Eurotiales</taxon>
        <taxon>Trichocomaceae</taxon>
        <taxon>Talaromyces</taxon>
        <taxon>Talaromyces sect. Islandici</taxon>
    </lineage>
</organism>
<dbReference type="AlphaFoldDB" id="A0A7H8R4R5"/>
<dbReference type="Gene3D" id="3.90.1200.10">
    <property type="match status" value="1"/>
</dbReference>
<reference evidence="3" key="1">
    <citation type="submission" date="2020-06" db="EMBL/GenBank/DDBJ databases">
        <title>A chromosome-scale genome assembly of Talaromyces rugulosus W13939.</title>
        <authorList>
            <person name="Wang B."/>
            <person name="Guo L."/>
            <person name="Ye K."/>
            <person name="Wang L."/>
        </authorList>
    </citation>
    <scope>NUCLEOTIDE SEQUENCE [LARGE SCALE GENOMIC DNA]</scope>
    <source>
        <strain evidence="3">W13939</strain>
    </source>
</reference>
<dbReference type="KEGG" id="trg:TRUGW13939_07015"/>
<protein>
    <recommendedName>
        <fullName evidence="1">Aminoglycoside phosphotransferase domain-containing protein</fullName>
    </recommendedName>
</protein>
<name>A0A7H8R4R5_TALRU</name>
<gene>
    <name evidence="2" type="ORF">TRUGW13939_07015</name>
</gene>